<keyword evidence="1" id="KW-0472">Membrane</keyword>
<comment type="caution">
    <text evidence="2">The sequence shown here is derived from an EMBL/GenBank/DDBJ whole genome shotgun (WGS) entry which is preliminary data.</text>
</comment>
<gene>
    <name evidence="2" type="ORF">FL583_22670</name>
</gene>
<reference evidence="2 3" key="1">
    <citation type="submission" date="2019-07" db="EMBL/GenBank/DDBJ databases">
        <title>Cryptosporangium phraense sp. nov., isolated from plant litter.</title>
        <authorList>
            <person name="Suriyachadkun C."/>
        </authorList>
    </citation>
    <scope>NUCLEOTIDE SEQUENCE [LARGE SCALE GENOMIC DNA]</scope>
    <source>
        <strain evidence="2 3">A-T 5661</strain>
    </source>
</reference>
<organism evidence="2 3">
    <name type="scientific">Cryptosporangium phraense</name>
    <dbReference type="NCBI Taxonomy" id="2593070"/>
    <lineage>
        <taxon>Bacteria</taxon>
        <taxon>Bacillati</taxon>
        <taxon>Actinomycetota</taxon>
        <taxon>Actinomycetes</taxon>
        <taxon>Cryptosporangiales</taxon>
        <taxon>Cryptosporangiaceae</taxon>
        <taxon>Cryptosporangium</taxon>
    </lineage>
</organism>
<keyword evidence="3" id="KW-1185">Reference proteome</keyword>
<dbReference type="RefSeq" id="WP_142706744.1">
    <property type="nucleotide sequence ID" value="NZ_VIRS01000016.1"/>
</dbReference>
<dbReference type="EMBL" id="VIRS01000016">
    <property type="protein sequence ID" value="TQS42856.1"/>
    <property type="molecule type" value="Genomic_DNA"/>
</dbReference>
<sequence length="91" mass="9863">MTKLSQHERAADQAWKAGIQGPGNAAFLSAILAALSLVGGVFASAFLGDGTPFIVGLAGCMQLYLVRVVFRWMEARFKQTEQLIQHLLVDD</sequence>
<protein>
    <submittedName>
        <fullName evidence="2">Uncharacterized protein</fullName>
    </submittedName>
</protein>
<feature type="transmembrane region" description="Helical" evidence="1">
    <location>
        <begin position="53"/>
        <end position="70"/>
    </location>
</feature>
<dbReference type="Proteomes" id="UP000317982">
    <property type="component" value="Unassembled WGS sequence"/>
</dbReference>
<evidence type="ECO:0000256" key="1">
    <source>
        <dbReference type="SAM" id="Phobius"/>
    </source>
</evidence>
<dbReference type="AlphaFoldDB" id="A0A545ANJ3"/>
<keyword evidence="1" id="KW-1133">Transmembrane helix</keyword>
<evidence type="ECO:0000313" key="2">
    <source>
        <dbReference type="EMBL" id="TQS42856.1"/>
    </source>
</evidence>
<name>A0A545ANJ3_9ACTN</name>
<dbReference type="InParanoid" id="A0A545ANJ3"/>
<feature type="transmembrane region" description="Helical" evidence="1">
    <location>
        <begin position="25"/>
        <end position="47"/>
    </location>
</feature>
<evidence type="ECO:0000313" key="3">
    <source>
        <dbReference type="Proteomes" id="UP000317982"/>
    </source>
</evidence>
<keyword evidence="1" id="KW-0812">Transmembrane</keyword>
<accession>A0A545ANJ3</accession>
<proteinExistence type="predicted"/>